<dbReference type="RefSeq" id="WP_103973077.1">
    <property type="nucleotide sequence ID" value="NZ_PGFZ01000001.1"/>
</dbReference>
<evidence type="ECO:0000259" key="2">
    <source>
        <dbReference type="PROSITE" id="PS50943"/>
    </source>
</evidence>
<reference evidence="3 4" key="1">
    <citation type="submission" date="2017-11" db="EMBL/GenBank/DDBJ databases">
        <title>Draft Genome Sequence of Methylobacter psychrotolerans Sph1T, an Obligate Methanotroph from Low-Temperature Environments.</title>
        <authorList>
            <person name="Oshkin I.Y."/>
            <person name="Miroshnikov K."/>
            <person name="Belova S.E."/>
            <person name="Korzhenkov A."/>
            <person name="Toshchakov S.V."/>
            <person name="Dedysh S.N."/>
        </authorList>
    </citation>
    <scope>NUCLEOTIDE SEQUENCE [LARGE SCALE GENOMIC DNA]</scope>
    <source>
        <strain evidence="3 4">Sph1</strain>
    </source>
</reference>
<evidence type="ECO:0000313" key="4">
    <source>
        <dbReference type="Proteomes" id="UP000237423"/>
    </source>
</evidence>
<dbReference type="PROSITE" id="PS50943">
    <property type="entry name" value="HTH_CROC1"/>
    <property type="match status" value="1"/>
</dbReference>
<dbReference type="EMBL" id="PGFZ01000001">
    <property type="protein sequence ID" value="POZ53312.1"/>
    <property type="molecule type" value="Genomic_DNA"/>
</dbReference>
<feature type="transmembrane region" description="Helical" evidence="1">
    <location>
        <begin position="83"/>
        <end position="104"/>
    </location>
</feature>
<protein>
    <recommendedName>
        <fullName evidence="2">HTH cro/C1-type domain-containing protein</fullName>
    </recommendedName>
</protein>
<evidence type="ECO:0000313" key="3">
    <source>
        <dbReference type="EMBL" id="POZ53312.1"/>
    </source>
</evidence>
<accession>A0A2S5CRE6</accession>
<dbReference type="CDD" id="cd00093">
    <property type="entry name" value="HTH_XRE"/>
    <property type="match status" value="1"/>
</dbReference>
<proteinExistence type="predicted"/>
<comment type="caution">
    <text evidence="3">The sequence shown here is derived from an EMBL/GenBank/DDBJ whole genome shotgun (WGS) entry which is preliminary data.</text>
</comment>
<organism evidence="3 4">
    <name type="scientific">Methylovulum psychrotolerans</name>
    <dbReference type="NCBI Taxonomy" id="1704499"/>
    <lineage>
        <taxon>Bacteria</taxon>
        <taxon>Pseudomonadati</taxon>
        <taxon>Pseudomonadota</taxon>
        <taxon>Gammaproteobacteria</taxon>
        <taxon>Methylococcales</taxon>
        <taxon>Methylococcaceae</taxon>
        <taxon>Methylovulum</taxon>
    </lineage>
</organism>
<dbReference type="Proteomes" id="UP000237423">
    <property type="component" value="Unassembled WGS sequence"/>
</dbReference>
<keyword evidence="1" id="KW-0812">Transmembrane</keyword>
<dbReference type="InterPro" id="IPR001387">
    <property type="entry name" value="Cro/C1-type_HTH"/>
</dbReference>
<feature type="domain" description="HTH cro/C1-type" evidence="2">
    <location>
        <begin position="22"/>
        <end position="60"/>
    </location>
</feature>
<dbReference type="AlphaFoldDB" id="A0A2S5CRE6"/>
<gene>
    <name evidence="3" type="ORF">AADEFJLK_00332</name>
</gene>
<evidence type="ECO:0000256" key="1">
    <source>
        <dbReference type="SAM" id="Phobius"/>
    </source>
</evidence>
<keyword evidence="1" id="KW-0472">Membrane</keyword>
<sequence length="114" mass="12732">MKTIINYLDDLKEKTGSDYKSAQLINIEKSTISNIRKRLLMSDETAVKIAEALGIDETEILIAAAVARSSGKVLTAWVKISKAMGVAASFFLLIQSINYVWWGLELQKMHIMLN</sequence>
<name>A0A2S5CRE6_9GAMM</name>
<keyword evidence="1" id="KW-1133">Transmembrane helix</keyword>